<evidence type="ECO:0000313" key="1">
    <source>
        <dbReference type="EMBL" id="QKI88907.1"/>
    </source>
</evidence>
<dbReference type="AlphaFoldDB" id="A0A7D4TDV3"/>
<gene>
    <name evidence="1" type="ORF">HQN79_04650</name>
</gene>
<dbReference type="RefSeq" id="WP_173284544.1">
    <property type="nucleotide sequence ID" value="NZ_CP054020.1"/>
</dbReference>
<reference evidence="1 2" key="1">
    <citation type="submission" date="2020-05" db="EMBL/GenBank/DDBJ databases">
        <title>Thiomicrorhabdus sediminis sp.nov. and Thiomicrorhabdus xiamenensis sp.nov., novel sulfur-oxidizing bacteria isolated from coastal sediment.</title>
        <authorList>
            <person name="Liu X."/>
        </authorList>
    </citation>
    <scope>NUCLEOTIDE SEQUENCE [LARGE SCALE GENOMIC DNA]</scope>
    <source>
        <strain evidence="1 2">G2</strain>
    </source>
</reference>
<proteinExistence type="predicted"/>
<sequence>MNAHEEGIVNMLCNFLPEFLQQAEETINWLHNPSKLLLESRDQTGVFTAKNLNFYKLYLNPKSYYEEFNDLLVQQVLEDIKTEPPSPPLPLKKAKANFYQAIDELEQELYVKVTNNEPLAPFDKLFLERAIARFYESLSLIQNKKALSSLLHEAINQKNQKLLPLAVGIDPNILKLAEVQSFLDSLPKEQRLGLEEKIIKAQRTPILSHSKTCKSKKFLLYLSIVDFIGVIKGPYALKFNSHKRIAADLGVIPDIRDVDDVNYFNKLYNLVKKSHQLQ</sequence>
<name>A0A7D4TDV3_9GAMM</name>
<evidence type="ECO:0000313" key="2">
    <source>
        <dbReference type="Proteomes" id="UP000504724"/>
    </source>
</evidence>
<accession>A0A7D4TDV3</accession>
<keyword evidence="2" id="KW-1185">Reference proteome</keyword>
<protein>
    <submittedName>
        <fullName evidence="1">Uncharacterized protein</fullName>
    </submittedName>
</protein>
<dbReference type="Proteomes" id="UP000504724">
    <property type="component" value="Chromosome"/>
</dbReference>
<dbReference type="KEGG" id="txa:HQN79_04650"/>
<organism evidence="1 2">
    <name type="scientific">Thiomicrorhabdus xiamenensis</name>
    <dbReference type="NCBI Taxonomy" id="2739063"/>
    <lineage>
        <taxon>Bacteria</taxon>
        <taxon>Pseudomonadati</taxon>
        <taxon>Pseudomonadota</taxon>
        <taxon>Gammaproteobacteria</taxon>
        <taxon>Thiotrichales</taxon>
        <taxon>Piscirickettsiaceae</taxon>
        <taxon>Thiomicrorhabdus</taxon>
    </lineage>
</organism>
<dbReference type="EMBL" id="CP054020">
    <property type="protein sequence ID" value="QKI88907.1"/>
    <property type="molecule type" value="Genomic_DNA"/>
</dbReference>